<keyword evidence="3" id="KW-1185">Reference proteome</keyword>
<name>A0A4R2D5V4_SHIGR</name>
<accession>A0A4R2D5V4</accession>
<protein>
    <submittedName>
        <fullName evidence="2">Uncharacterized protein</fullName>
    </submittedName>
</protein>
<dbReference type="AlphaFoldDB" id="A0A4R2D5V4"/>
<dbReference type="Proteomes" id="UP000295351">
    <property type="component" value="Unassembled WGS sequence"/>
</dbReference>
<proteinExistence type="predicted"/>
<dbReference type="RefSeq" id="WP_064330763.1">
    <property type="nucleotide sequence ID" value="NZ_BAABEI010000012.1"/>
</dbReference>
<keyword evidence="1" id="KW-0812">Transmembrane</keyword>
<organism evidence="2 3">
    <name type="scientific">Shinella granuli</name>
    <dbReference type="NCBI Taxonomy" id="323621"/>
    <lineage>
        <taxon>Bacteria</taxon>
        <taxon>Pseudomonadati</taxon>
        <taxon>Pseudomonadota</taxon>
        <taxon>Alphaproteobacteria</taxon>
        <taxon>Hyphomicrobiales</taxon>
        <taxon>Rhizobiaceae</taxon>
        <taxon>Shinella</taxon>
    </lineage>
</organism>
<feature type="transmembrane region" description="Helical" evidence="1">
    <location>
        <begin position="6"/>
        <end position="31"/>
    </location>
</feature>
<gene>
    <name evidence="2" type="ORF">EV665_101134</name>
</gene>
<evidence type="ECO:0000256" key="1">
    <source>
        <dbReference type="SAM" id="Phobius"/>
    </source>
</evidence>
<evidence type="ECO:0000313" key="3">
    <source>
        <dbReference type="Proteomes" id="UP000295351"/>
    </source>
</evidence>
<evidence type="ECO:0000313" key="2">
    <source>
        <dbReference type="EMBL" id="TCN48402.1"/>
    </source>
</evidence>
<reference evidence="2 3" key="1">
    <citation type="submission" date="2019-03" db="EMBL/GenBank/DDBJ databases">
        <title>Genomic Encyclopedia of Type Strains, Phase IV (KMG-IV): sequencing the most valuable type-strain genomes for metagenomic binning, comparative biology and taxonomic classification.</title>
        <authorList>
            <person name="Goeker M."/>
        </authorList>
    </citation>
    <scope>NUCLEOTIDE SEQUENCE [LARGE SCALE GENOMIC DNA]</scope>
    <source>
        <strain evidence="2 3">DSM 18401</strain>
    </source>
</reference>
<dbReference type="EMBL" id="SLVX01000001">
    <property type="protein sequence ID" value="TCN48402.1"/>
    <property type="molecule type" value="Genomic_DNA"/>
</dbReference>
<sequence>MIEEAATWHYAVAFVFFLLVGAIGHVCRAVFNVFPDRLSDRPMLDLAISDGYGWNDRIFGTEYDDAGYYRLDSWRNFRNATVGCGLAGLAVMLFSDGASGLVAQGIETALAWLWDLFLYRLETIRWL</sequence>
<keyword evidence="1" id="KW-1133">Transmembrane helix</keyword>
<comment type="caution">
    <text evidence="2">The sequence shown here is derived from an EMBL/GenBank/DDBJ whole genome shotgun (WGS) entry which is preliminary data.</text>
</comment>
<keyword evidence="1" id="KW-0472">Membrane</keyword>